<dbReference type="OrthoDB" id="9992527at2759"/>
<evidence type="ECO:0000313" key="3">
    <source>
        <dbReference type="Proteomes" id="UP000789570"/>
    </source>
</evidence>
<dbReference type="PANTHER" id="PTHR45348:SF2">
    <property type="entry name" value="ZINC-TYPE ALCOHOL DEHYDROGENASE-LIKE PROTEIN C2E1P3.01"/>
    <property type="match status" value="1"/>
</dbReference>
<protein>
    <submittedName>
        <fullName evidence="2">15067_t:CDS:1</fullName>
    </submittedName>
</protein>
<dbReference type="Gene3D" id="3.90.180.10">
    <property type="entry name" value="Medium-chain alcohol dehydrogenases, catalytic domain"/>
    <property type="match status" value="1"/>
</dbReference>
<dbReference type="Proteomes" id="UP000789570">
    <property type="component" value="Unassembled WGS sequence"/>
</dbReference>
<dbReference type="AlphaFoldDB" id="A0A9N8V358"/>
<gene>
    <name evidence="2" type="ORF">FCALED_LOCUS535</name>
</gene>
<reference evidence="2" key="1">
    <citation type="submission" date="2021-06" db="EMBL/GenBank/DDBJ databases">
        <authorList>
            <person name="Kallberg Y."/>
            <person name="Tangrot J."/>
            <person name="Rosling A."/>
        </authorList>
    </citation>
    <scope>NUCLEOTIDE SEQUENCE</scope>
    <source>
        <strain evidence="2">UK204</strain>
    </source>
</reference>
<evidence type="ECO:0000259" key="1">
    <source>
        <dbReference type="SMART" id="SM00829"/>
    </source>
</evidence>
<dbReference type="EMBL" id="CAJVPQ010000052">
    <property type="protein sequence ID" value="CAG8441020.1"/>
    <property type="molecule type" value="Genomic_DNA"/>
</dbReference>
<keyword evidence="3" id="KW-1185">Reference proteome</keyword>
<dbReference type="Gene3D" id="3.40.50.720">
    <property type="entry name" value="NAD(P)-binding Rossmann-like Domain"/>
    <property type="match status" value="1"/>
</dbReference>
<dbReference type="InterPro" id="IPR020843">
    <property type="entry name" value="ER"/>
</dbReference>
<dbReference type="GO" id="GO:0016651">
    <property type="term" value="F:oxidoreductase activity, acting on NAD(P)H"/>
    <property type="evidence" value="ECO:0007669"/>
    <property type="project" value="InterPro"/>
</dbReference>
<feature type="domain" description="Enoyl reductase (ER)" evidence="1">
    <location>
        <begin position="20"/>
        <end position="343"/>
    </location>
</feature>
<dbReference type="SMART" id="SM00829">
    <property type="entry name" value="PKS_ER"/>
    <property type="match status" value="1"/>
</dbReference>
<organism evidence="2 3">
    <name type="scientific">Funneliformis caledonium</name>
    <dbReference type="NCBI Taxonomy" id="1117310"/>
    <lineage>
        <taxon>Eukaryota</taxon>
        <taxon>Fungi</taxon>
        <taxon>Fungi incertae sedis</taxon>
        <taxon>Mucoromycota</taxon>
        <taxon>Glomeromycotina</taxon>
        <taxon>Glomeromycetes</taxon>
        <taxon>Glomerales</taxon>
        <taxon>Glomeraceae</taxon>
        <taxon>Funneliformis</taxon>
    </lineage>
</organism>
<proteinExistence type="predicted"/>
<dbReference type="InterPro" id="IPR013154">
    <property type="entry name" value="ADH-like_N"/>
</dbReference>
<comment type="caution">
    <text evidence="2">The sequence shown here is derived from an EMBL/GenBank/DDBJ whole genome shotgun (WGS) entry which is preliminary data.</text>
</comment>
<name>A0A9N8V358_9GLOM</name>
<dbReference type="SUPFAM" id="SSF50129">
    <property type="entry name" value="GroES-like"/>
    <property type="match status" value="1"/>
</dbReference>
<sequence length="346" mass="36816">MGTKIKALVLQAKGGEQVVKEVDKPVPKAKPNAAIPGEIGDLLVNVKAVALNPVDWKQADAGFFIDAYPVTLGSDAAGIVEAVGEGITEFSVGDEVLAFTKLGVPGGYGAFSEYSLFEAATTIKKPPFFSWEQAATIPVGTLTAAIGLYHELNLPLPTENPSWFREEFILIWGGSSSVGSYAVQLAANTGLSVIATASPKNHDYLRSIGAAYVIDYNAPDVIDQINSITNNQLKYVFDIIGSESSNIGLKVLAPNGKLAHTSEGPTDTKDDVQIKRVVLGVAHRDTQGFLKTVNKLAKVIEQLLFEGRIQPNNIEVIEGGLNGIPSGLQKLKEGRVSATKLVAKFD</sequence>
<dbReference type="InterPro" id="IPR047122">
    <property type="entry name" value="Trans-enoyl_RdTase-like"/>
</dbReference>
<dbReference type="CDD" id="cd08249">
    <property type="entry name" value="enoyl_reductase_like"/>
    <property type="match status" value="1"/>
</dbReference>
<dbReference type="PANTHER" id="PTHR45348">
    <property type="entry name" value="HYPOTHETICAL OXIDOREDUCTASE (EUROFUNG)"/>
    <property type="match status" value="1"/>
</dbReference>
<dbReference type="InterPro" id="IPR013149">
    <property type="entry name" value="ADH-like_C"/>
</dbReference>
<evidence type="ECO:0000313" key="2">
    <source>
        <dbReference type="EMBL" id="CAG8441020.1"/>
    </source>
</evidence>
<dbReference type="InterPro" id="IPR011032">
    <property type="entry name" value="GroES-like_sf"/>
</dbReference>
<dbReference type="SUPFAM" id="SSF51735">
    <property type="entry name" value="NAD(P)-binding Rossmann-fold domains"/>
    <property type="match status" value="1"/>
</dbReference>
<accession>A0A9N8V358</accession>
<dbReference type="InterPro" id="IPR036291">
    <property type="entry name" value="NAD(P)-bd_dom_sf"/>
</dbReference>
<dbReference type="Pfam" id="PF08240">
    <property type="entry name" value="ADH_N"/>
    <property type="match status" value="1"/>
</dbReference>
<dbReference type="Pfam" id="PF00107">
    <property type="entry name" value="ADH_zinc_N"/>
    <property type="match status" value="1"/>
</dbReference>